<organism evidence="1 2">
    <name type="scientific">Actinospica durhamensis</name>
    <dbReference type="NCBI Taxonomy" id="1508375"/>
    <lineage>
        <taxon>Bacteria</taxon>
        <taxon>Bacillati</taxon>
        <taxon>Actinomycetota</taxon>
        <taxon>Actinomycetes</taxon>
        <taxon>Catenulisporales</taxon>
        <taxon>Actinospicaceae</taxon>
        <taxon>Actinospica</taxon>
    </lineage>
</organism>
<gene>
    <name evidence="1" type="ORF">KDL01_02615</name>
</gene>
<comment type="caution">
    <text evidence="1">The sequence shown here is derived from an EMBL/GenBank/DDBJ whole genome shotgun (WGS) entry which is preliminary data.</text>
</comment>
<dbReference type="Proteomes" id="UP000675781">
    <property type="component" value="Unassembled WGS sequence"/>
</dbReference>
<reference evidence="1" key="1">
    <citation type="submission" date="2021-04" db="EMBL/GenBank/DDBJ databases">
        <title>Genome based classification of Actinospica acidithermotolerans sp. nov., an actinobacterium isolated from an Indonesian hot spring.</title>
        <authorList>
            <person name="Kusuma A.B."/>
            <person name="Putra K.E."/>
            <person name="Nafisah S."/>
            <person name="Loh J."/>
            <person name="Nouioui I."/>
            <person name="Goodfellow M."/>
        </authorList>
    </citation>
    <scope>NUCLEOTIDE SEQUENCE</scope>
    <source>
        <strain evidence="1">CSCA 57</strain>
    </source>
</reference>
<evidence type="ECO:0000313" key="2">
    <source>
        <dbReference type="Proteomes" id="UP000675781"/>
    </source>
</evidence>
<sequence>MDARAYRDGEAHLTRFARSRIGVEAYVEPRTAVTDTTIVLVAATGEWTRRRMPGPQAAHQLAHRLGIPAYDAAVVGYPQRMRDWNSRLADEAKARREI</sequence>
<protein>
    <submittedName>
        <fullName evidence="1">Oxidoreductase</fullName>
    </submittedName>
</protein>
<proteinExistence type="predicted"/>
<name>A0A941EJR7_9ACTN</name>
<evidence type="ECO:0000313" key="1">
    <source>
        <dbReference type="EMBL" id="MBR7832133.1"/>
    </source>
</evidence>
<keyword evidence="2" id="KW-1185">Reference proteome</keyword>
<dbReference type="AlphaFoldDB" id="A0A941EJR7"/>
<accession>A0A941EJR7</accession>
<dbReference type="EMBL" id="JAGSOG010000007">
    <property type="protein sequence ID" value="MBR7832133.1"/>
    <property type="molecule type" value="Genomic_DNA"/>
</dbReference>